<proteinExistence type="predicted"/>
<dbReference type="EMBL" id="UGPZ01000003">
    <property type="protein sequence ID" value="STY94082.1"/>
    <property type="molecule type" value="Genomic_DNA"/>
</dbReference>
<evidence type="ECO:0000313" key="2">
    <source>
        <dbReference type="Proteomes" id="UP000254133"/>
    </source>
</evidence>
<reference evidence="1 2" key="1">
    <citation type="submission" date="2018-06" db="EMBL/GenBank/DDBJ databases">
        <authorList>
            <consortium name="Pathogen Informatics"/>
            <person name="Doyle S."/>
        </authorList>
    </citation>
    <scope>NUCLEOTIDE SEQUENCE [LARGE SCALE GENOMIC DNA]</scope>
    <source>
        <strain evidence="1 2">NCTC9426</strain>
    </source>
</reference>
<dbReference type="RefSeq" id="WP_115370151.1">
    <property type="nucleotide sequence ID" value="NZ_UGPZ01000003.1"/>
</dbReference>
<accession>A0A378Q045</accession>
<evidence type="ECO:0000313" key="1">
    <source>
        <dbReference type="EMBL" id="STY94082.1"/>
    </source>
</evidence>
<dbReference type="AlphaFoldDB" id="A0A378Q045"/>
<protein>
    <recommendedName>
        <fullName evidence="3">DUF2004 domain-containing protein</fullName>
    </recommendedName>
</protein>
<dbReference type="Proteomes" id="UP000254133">
    <property type="component" value="Unassembled WGS sequence"/>
</dbReference>
<name>A0A378Q045_MORBO</name>
<sequence length="162" mass="19183">MTTHSYFGELNFDNLYIWENEIHIPQINENPIEILLWVDDKNTKPTIEFLDKSANHFQNIDKLHQKAVIELINYLNDDDYFVNYYVDEIDEYDLPTLTALIENDDLTNENFVKLLKLQSVSSWYGEDCQIVMDYMIDPEQSDQILAVKFDLDGNFNKVSWES</sequence>
<gene>
    <name evidence="1" type="ORF">NCTC9426_02818</name>
</gene>
<organism evidence="1 2">
    <name type="scientific">Moraxella bovis</name>
    <dbReference type="NCBI Taxonomy" id="476"/>
    <lineage>
        <taxon>Bacteria</taxon>
        <taxon>Pseudomonadati</taxon>
        <taxon>Pseudomonadota</taxon>
        <taxon>Gammaproteobacteria</taxon>
        <taxon>Moraxellales</taxon>
        <taxon>Moraxellaceae</taxon>
        <taxon>Moraxella</taxon>
    </lineage>
</organism>
<evidence type="ECO:0008006" key="3">
    <source>
        <dbReference type="Google" id="ProtNLM"/>
    </source>
</evidence>